<name>A0A8B8G6B6_9HEMI</name>
<proteinExistence type="inferred from homology"/>
<keyword evidence="5" id="KW-1185">Reference proteome</keyword>
<evidence type="ECO:0000256" key="3">
    <source>
        <dbReference type="ARBA" id="ARBA00022917"/>
    </source>
</evidence>
<keyword evidence="2" id="KW-0396">Initiation factor</keyword>
<dbReference type="SMART" id="SM00543">
    <property type="entry name" value="MIF4G"/>
    <property type="match status" value="1"/>
</dbReference>
<dbReference type="Pfam" id="PF02854">
    <property type="entry name" value="MIF4G"/>
    <property type="match status" value="1"/>
</dbReference>
<dbReference type="InterPro" id="IPR003890">
    <property type="entry name" value="MIF4G-like_typ-3"/>
</dbReference>
<accession>A0A8B8G6B6</accession>
<gene>
    <name evidence="6 7" type="primary">LOC112689336</name>
</gene>
<evidence type="ECO:0000313" key="6">
    <source>
        <dbReference type="RefSeq" id="XP_025418779.1"/>
    </source>
</evidence>
<protein>
    <submittedName>
        <fullName evidence="6 7">Eukaryotic translation initiation factor 4 gamma 1-like</fullName>
    </submittedName>
</protein>
<dbReference type="OrthoDB" id="6605348at2759"/>
<dbReference type="GO" id="GO:0016281">
    <property type="term" value="C:eukaryotic translation initiation factor 4F complex"/>
    <property type="evidence" value="ECO:0007669"/>
    <property type="project" value="TreeGrafter"/>
</dbReference>
<reference evidence="6 7" key="1">
    <citation type="submission" date="2025-04" db="UniProtKB">
        <authorList>
            <consortium name="RefSeq"/>
        </authorList>
    </citation>
    <scope>IDENTIFICATION</scope>
    <source>
        <tissue evidence="6 7">Whole body</tissue>
    </source>
</reference>
<feature type="domain" description="MIF4G" evidence="4">
    <location>
        <begin position="11"/>
        <end position="239"/>
    </location>
</feature>
<dbReference type="AlphaFoldDB" id="A0A8B8G6B6"/>
<dbReference type="Proteomes" id="UP000694846">
    <property type="component" value="Unplaced"/>
</dbReference>
<evidence type="ECO:0000256" key="1">
    <source>
        <dbReference type="ARBA" id="ARBA00005775"/>
    </source>
</evidence>
<keyword evidence="3" id="KW-0648">Protein biosynthesis</keyword>
<dbReference type="PANTHER" id="PTHR23253">
    <property type="entry name" value="EUKARYOTIC TRANSLATION INITIATION FACTOR 4 GAMMA"/>
    <property type="match status" value="1"/>
</dbReference>
<evidence type="ECO:0000259" key="4">
    <source>
        <dbReference type="SMART" id="SM00543"/>
    </source>
</evidence>
<dbReference type="InterPro" id="IPR016024">
    <property type="entry name" value="ARM-type_fold"/>
</dbReference>
<evidence type="ECO:0000313" key="7">
    <source>
        <dbReference type="RefSeq" id="XP_025418781.1"/>
    </source>
</evidence>
<dbReference type="RefSeq" id="XP_025418779.1">
    <property type="nucleotide sequence ID" value="XM_025562994.1"/>
</dbReference>
<dbReference type="SUPFAM" id="SSF48371">
    <property type="entry name" value="ARM repeat"/>
    <property type="match status" value="1"/>
</dbReference>
<dbReference type="RefSeq" id="XP_025418781.1">
    <property type="nucleotide sequence ID" value="XM_025562996.1"/>
</dbReference>
<sequence>MEASLKPVEIFNLVRSIVQNVNINNFEEMAHTIISIPLKTIYIFENIVDIIYFRALNRPDFTVLYAKLCAYMANHAAFNKLHNYKTTFQNVLAQKIFDMFTSYYTRTPQNEVHKLKKNFMNSNMTPSFFKNILNSFHFQYYKRSLAHCKFIGELFKQGAFTEKNILSFIHELMKVKDILNIHCLCIILQIAGQKLSKTHNLDGIVHHILLFKNENTVLIKMSPTLQSLIFKIQNLHLKCWIHEEPLKLIEDNEQYISFENLPEQLKQLYYLKSYTVMAQCIIDECMAVLNGFDKININEIVHSLKYINSWLHYDQVSFVASMILITLNEDQSIRQKAGILLNLFIKKDLLLIDSVLSGIDKIMDDSELKIELPRLSDLLFDITSRITYLN</sequence>
<evidence type="ECO:0000256" key="2">
    <source>
        <dbReference type="ARBA" id="ARBA00022540"/>
    </source>
</evidence>
<dbReference type="Gene3D" id="1.25.40.180">
    <property type="match status" value="1"/>
</dbReference>
<comment type="similarity">
    <text evidence="1">Belongs to the eukaryotic initiation factor 4G family.</text>
</comment>
<dbReference type="GO" id="GO:0003729">
    <property type="term" value="F:mRNA binding"/>
    <property type="evidence" value="ECO:0007669"/>
    <property type="project" value="TreeGrafter"/>
</dbReference>
<dbReference type="GeneID" id="112689336"/>
<dbReference type="PANTHER" id="PTHR23253:SF9">
    <property type="entry name" value="EUKARYOTIC TRANSLATION INITIATION FACTOR 4 GAMMA 2"/>
    <property type="match status" value="1"/>
</dbReference>
<organism evidence="5 6">
    <name type="scientific">Sipha flava</name>
    <name type="common">yellow sugarcane aphid</name>
    <dbReference type="NCBI Taxonomy" id="143950"/>
    <lineage>
        <taxon>Eukaryota</taxon>
        <taxon>Metazoa</taxon>
        <taxon>Ecdysozoa</taxon>
        <taxon>Arthropoda</taxon>
        <taxon>Hexapoda</taxon>
        <taxon>Insecta</taxon>
        <taxon>Pterygota</taxon>
        <taxon>Neoptera</taxon>
        <taxon>Paraneoptera</taxon>
        <taxon>Hemiptera</taxon>
        <taxon>Sternorrhyncha</taxon>
        <taxon>Aphidomorpha</taxon>
        <taxon>Aphidoidea</taxon>
        <taxon>Aphididae</taxon>
        <taxon>Sipha</taxon>
    </lineage>
</organism>
<evidence type="ECO:0000313" key="5">
    <source>
        <dbReference type="Proteomes" id="UP000694846"/>
    </source>
</evidence>
<dbReference type="GO" id="GO:0003743">
    <property type="term" value="F:translation initiation factor activity"/>
    <property type="evidence" value="ECO:0007669"/>
    <property type="project" value="UniProtKB-KW"/>
</dbReference>